<dbReference type="InterPro" id="IPR051276">
    <property type="entry name" value="Saccharopine_DH-like_oxidrdct"/>
</dbReference>
<dbReference type="InterPro" id="IPR036291">
    <property type="entry name" value="NAD(P)-bd_dom_sf"/>
</dbReference>
<dbReference type="PANTHER" id="PTHR12286:SF5">
    <property type="entry name" value="SACCHAROPINE DEHYDROGENASE-LIKE OXIDOREDUCTASE"/>
    <property type="match status" value="1"/>
</dbReference>
<dbReference type="GO" id="GO:0005886">
    <property type="term" value="C:plasma membrane"/>
    <property type="evidence" value="ECO:0007669"/>
    <property type="project" value="TreeGrafter"/>
</dbReference>
<sequence>MVDILLVGATGFTGRLITRYLHNHSQRSSFSLGLGVRSKAKGEQLKRSLGLDDSVQVIQLDVSSYETVEPAVRDAKVVINAAGPFWKHGPNVVRACAVHGKRYVDITGEPHFVRKIIDLYDYLAMKTGAIIVPACGMDSIPGDITVYLSNRTLKQKLGPETELGLSETFYTLRVAPSGGSFATLMSRFEEVPPTKVKEANSDYALSPIRGAPSPRFRLATRVPFRTPAKYGATYIMENADRAIVQRTFGLNQLALSAEHVFFGRKEAEEKQQQLRTLSYGPQFRYAEYRVPGKGTFLTAVIASTLMGLVFSLLQFSPVRWLFKNLAPKPGEGPSEEAMEKGFMVATNYTATAAEPATWAKSVFRGQGDPGYVLTSIMVSECALALLLDDDKLPVTARPGGVLTPATAFGDVIISRLQASGRMQFESEIIAGPEESKKLR</sequence>
<dbReference type="SUPFAM" id="SSF51735">
    <property type="entry name" value="NAD(P)-binding Rossmann-fold domains"/>
    <property type="match status" value="1"/>
</dbReference>
<dbReference type="Proteomes" id="UP000029665">
    <property type="component" value="Unassembled WGS sequence"/>
</dbReference>
<dbReference type="InterPro" id="IPR005097">
    <property type="entry name" value="Sacchrp_dh_NADP-bd"/>
</dbReference>
<dbReference type="GO" id="GO:0005739">
    <property type="term" value="C:mitochondrion"/>
    <property type="evidence" value="ECO:0007669"/>
    <property type="project" value="TreeGrafter"/>
</dbReference>
<keyword evidence="4" id="KW-1185">Reference proteome</keyword>
<dbReference type="AlphaFoldDB" id="A0A060SU29"/>
<evidence type="ECO:0000313" key="3">
    <source>
        <dbReference type="EMBL" id="CDO75968.1"/>
    </source>
</evidence>
<comment type="similarity">
    <text evidence="1">Belongs to the saccharopine dehydrogenase family.</text>
</comment>
<comment type="caution">
    <text evidence="3">The sequence shown here is derived from an EMBL/GenBank/DDBJ whole genome shotgun (WGS) entry which is preliminary data.</text>
</comment>
<dbReference type="HOGENOM" id="CLU_031002_0_1_1"/>
<dbReference type="PANTHER" id="PTHR12286">
    <property type="entry name" value="SACCHAROPINE DEHYDROGENASE-LIKE OXIDOREDUCTASE"/>
    <property type="match status" value="1"/>
</dbReference>
<dbReference type="GO" id="GO:0005811">
    <property type="term" value="C:lipid droplet"/>
    <property type="evidence" value="ECO:0007669"/>
    <property type="project" value="TreeGrafter"/>
</dbReference>
<feature type="domain" description="Saccharopine dehydrogenase NADP binding" evidence="2">
    <location>
        <begin position="4"/>
        <end position="106"/>
    </location>
</feature>
<proteinExistence type="inferred from homology"/>
<accession>A0A060SU29</accession>
<reference evidence="3" key="1">
    <citation type="submission" date="2014-01" db="EMBL/GenBank/DDBJ databases">
        <title>The genome of the white-rot fungus Pycnoporus cinnabarinus: a basidiomycete model with a versatile arsenal for lignocellulosic biomass breakdown.</title>
        <authorList>
            <person name="Levasseur A."/>
            <person name="Lomascolo A."/>
            <person name="Ruiz-Duenas F.J."/>
            <person name="Uzan E."/>
            <person name="Piumi F."/>
            <person name="Kues U."/>
            <person name="Ram A.F.J."/>
            <person name="Murat C."/>
            <person name="Haon M."/>
            <person name="Benoit I."/>
            <person name="Arfi Y."/>
            <person name="Chevret D."/>
            <person name="Drula E."/>
            <person name="Kwon M.J."/>
            <person name="Gouret P."/>
            <person name="Lesage-Meessen L."/>
            <person name="Lombard V."/>
            <person name="Mariette J."/>
            <person name="Noirot C."/>
            <person name="Park J."/>
            <person name="Patyshakuliyeva A."/>
            <person name="Wieneger R.A.B."/>
            <person name="Wosten H.A.B."/>
            <person name="Martin F."/>
            <person name="Coutinho P.M."/>
            <person name="de Vries R."/>
            <person name="Martinez A.T."/>
            <person name="Klopp C."/>
            <person name="Pontarotti P."/>
            <person name="Henrissat B."/>
            <person name="Record E."/>
        </authorList>
    </citation>
    <scope>NUCLEOTIDE SEQUENCE [LARGE SCALE GENOMIC DNA]</scope>
    <source>
        <strain evidence="3">BRFM137</strain>
    </source>
</reference>
<evidence type="ECO:0000313" key="4">
    <source>
        <dbReference type="Proteomes" id="UP000029665"/>
    </source>
</evidence>
<organism evidence="3 4">
    <name type="scientific">Pycnoporus cinnabarinus</name>
    <name type="common">Cinnabar-red polypore</name>
    <name type="synonym">Trametes cinnabarina</name>
    <dbReference type="NCBI Taxonomy" id="5643"/>
    <lineage>
        <taxon>Eukaryota</taxon>
        <taxon>Fungi</taxon>
        <taxon>Dikarya</taxon>
        <taxon>Basidiomycota</taxon>
        <taxon>Agaricomycotina</taxon>
        <taxon>Agaricomycetes</taxon>
        <taxon>Polyporales</taxon>
        <taxon>Polyporaceae</taxon>
        <taxon>Trametes</taxon>
    </lineage>
</organism>
<protein>
    <recommendedName>
        <fullName evidence="2">Saccharopine dehydrogenase NADP binding domain-containing protein</fullName>
    </recommendedName>
</protein>
<name>A0A060SU29_PYCCI</name>
<evidence type="ECO:0000259" key="2">
    <source>
        <dbReference type="Pfam" id="PF03435"/>
    </source>
</evidence>
<dbReference type="Pfam" id="PF03435">
    <property type="entry name" value="Sacchrp_dh_NADP"/>
    <property type="match status" value="1"/>
</dbReference>
<dbReference type="OrthoDB" id="10268090at2759"/>
<evidence type="ECO:0000256" key="1">
    <source>
        <dbReference type="ARBA" id="ARBA00038048"/>
    </source>
</evidence>
<dbReference type="GO" id="GO:0009247">
    <property type="term" value="P:glycolipid biosynthetic process"/>
    <property type="evidence" value="ECO:0007669"/>
    <property type="project" value="TreeGrafter"/>
</dbReference>
<dbReference type="OMA" id="GPYQLYG"/>
<dbReference type="Gene3D" id="3.40.50.720">
    <property type="entry name" value="NAD(P)-binding Rossmann-like Domain"/>
    <property type="match status" value="1"/>
</dbReference>
<gene>
    <name evidence="3" type="ORF">BN946_scf184888.g18</name>
</gene>
<dbReference type="EMBL" id="CCBP010000315">
    <property type="protein sequence ID" value="CDO75968.1"/>
    <property type="molecule type" value="Genomic_DNA"/>
</dbReference>